<organism evidence="1 2">
    <name type="scientific">Methylobacterium tardum</name>
    <dbReference type="NCBI Taxonomy" id="374432"/>
    <lineage>
        <taxon>Bacteria</taxon>
        <taxon>Pseudomonadati</taxon>
        <taxon>Pseudomonadota</taxon>
        <taxon>Alphaproteobacteria</taxon>
        <taxon>Hyphomicrobiales</taxon>
        <taxon>Methylobacteriaceae</taxon>
        <taxon>Methylobacterium</taxon>
    </lineage>
</organism>
<dbReference type="Proteomes" id="UP001157440">
    <property type="component" value="Unassembled WGS sequence"/>
</dbReference>
<proteinExistence type="predicted"/>
<evidence type="ECO:0000313" key="2">
    <source>
        <dbReference type="Proteomes" id="UP001157440"/>
    </source>
</evidence>
<keyword evidence="2" id="KW-1185">Reference proteome</keyword>
<dbReference type="RefSeq" id="WP_238199975.1">
    <property type="nucleotide sequence ID" value="NZ_BPQZ01000053.1"/>
</dbReference>
<evidence type="ECO:0000313" key="1">
    <source>
        <dbReference type="EMBL" id="GLS74641.1"/>
    </source>
</evidence>
<protein>
    <submittedName>
        <fullName evidence="1">Uncharacterized protein</fullName>
    </submittedName>
</protein>
<gene>
    <name evidence="1" type="ORF">GCM10007890_66590</name>
</gene>
<reference evidence="2" key="1">
    <citation type="journal article" date="2019" name="Int. J. Syst. Evol. Microbiol.">
        <title>The Global Catalogue of Microorganisms (GCM) 10K type strain sequencing project: providing services to taxonomists for standard genome sequencing and annotation.</title>
        <authorList>
            <consortium name="The Broad Institute Genomics Platform"/>
            <consortium name="The Broad Institute Genome Sequencing Center for Infectious Disease"/>
            <person name="Wu L."/>
            <person name="Ma J."/>
        </authorList>
    </citation>
    <scope>NUCLEOTIDE SEQUENCE [LARGE SCALE GENOMIC DNA]</scope>
    <source>
        <strain evidence="2">NBRC 103632</strain>
    </source>
</reference>
<comment type="caution">
    <text evidence="1">The sequence shown here is derived from an EMBL/GenBank/DDBJ whole genome shotgun (WGS) entry which is preliminary data.</text>
</comment>
<dbReference type="EMBL" id="BSPL01000053">
    <property type="protein sequence ID" value="GLS74641.1"/>
    <property type="molecule type" value="Genomic_DNA"/>
</dbReference>
<accession>A0AA37TRT4</accession>
<dbReference type="AlphaFoldDB" id="A0AA37TRT4"/>
<sequence>MIVRAADLPEALPLPAVPELSPRDQLGERYAADLLAAFRAIYETSSHVVAHLEANGDALVLLAQVQQFDAQVKAVGAALMGLGCVAACDGCA</sequence>
<name>A0AA37TRT4_9HYPH</name>